<organism evidence="9 10">
    <name type="scientific">Cherax quadricarinatus</name>
    <name type="common">Australian red claw crayfish</name>
    <dbReference type="NCBI Taxonomy" id="27406"/>
    <lineage>
        <taxon>Eukaryota</taxon>
        <taxon>Metazoa</taxon>
        <taxon>Ecdysozoa</taxon>
        <taxon>Arthropoda</taxon>
        <taxon>Crustacea</taxon>
        <taxon>Multicrustacea</taxon>
        <taxon>Malacostraca</taxon>
        <taxon>Eumalacostraca</taxon>
        <taxon>Eucarida</taxon>
        <taxon>Decapoda</taxon>
        <taxon>Pleocyemata</taxon>
        <taxon>Astacidea</taxon>
        <taxon>Parastacoidea</taxon>
        <taxon>Parastacidae</taxon>
        <taxon>Cherax</taxon>
    </lineage>
</organism>
<dbReference type="SUPFAM" id="SSF47454">
    <property type="entry name" value="A DNA-binding domain in eukaryotic transcription factors"/>
    <property type="match status" value="1"/>
</dbReference>
<dbReference type="CDD" id="cd14717">
    <property type="entry name" value="bZIP_Maf_small"/>
    <property type="match status" value="1"/>
</dbReference>
<keyword evidence="10" id="KW-1185">Reference proteome</keyword>
<evidence type="ECO:0000256" key="4">
    <source>
        <dbReference type="ARBA" id="ARBA00023015"/>
    </source>
</evidence>
<dbReference type="FunFam" id="1.20.5.170:FF:000011">
    <property type="entry name" value="Transcription factor MafG, putative"/>
    <property type="match status" value="1"/>
</dbReference>
<gene>
    <name evidence="9" type="ORF">OTU49_000272</name>
</gene>
<comment type="subcellular location">
    <subcellularLocation>
        <location evidence="1">Nucleus</location>
    </subcellularLocation>
</comment>
<dbReference type="Proteomes" id="UP001445076">
    <property type="component" value="Unassembled WGS sequence"/>
</dbReference>
<feature type="domain" description="BZIP" evidence="8">
    <location>
        <begin position="43"/>
        <end position="109"/>
    </location>
</feature>
<keyword evidence="3" id="KW-0678">Repressor</keyword>
<dbReference type="Gene3D" id="1.20.5.170">
    <property type="match status" value="1"/>
</dbReference>
<evidence type="ECO:0000256" key="3">
    <source>
        <dbReference type="ARBA" id="ARBA00022491"/>
    </source>
</evidence>
<dbReference type="AlphaFoldDB" id="A0AAW0XRK7"/>
<dbReference type="GO" id="GO:0000981">
    <property type="term" value="F:DNA-binding transcription factor activity, RNA polymerase II-specific"/>
    <property type="evidence" value="ECO:0007669"/>
    <property type="project" value="TreeGrafter"/>
</dbReference>
<comment type="similarity">
    <text evidence="2">Belongs to the bZIP family. Maf subfamily.</text>
</comment>
<keyword evidence="5" id="KW-0238">DNA-binding</keyword>
<evidence type="ECO:0000256" key="2">
    <source>
        <dbReference type="ARBA" id="ARBA00008500"/>
    </source>
</evidence>
<dbReference type="InterPro" id="IPR004827">
    <property type="entry name" value="bZIP"/>
</dbReference>
<dbReference type="PANTHER" id="PTHR10129">
    <property type="entry name" value="TRANSCRIPTION FACTOR MAF"/>
    <property type="match status" value="1"/>
</dbReference>
<evidence type="ECO:0000313" key="10">
    <source>
        <dbReference type="Proteomes" id="UP001445076"/>
    </source>
</evidence>
<dbReference type="EMBL" id="JARKIK010000019">
    <property type="protein sequence ID" value="KAK8745580.1"/>
    <property type="molecule type" value="Genomic_DNA"/>
</dbReference>
<comment type="caution">
    <text evidence="9">The sequence shown here is derived from an EMBL/GenBank/DDBJ whole genome shotgun (WGS) entry which is preliminary data.</text>
</comment>
<keyword evidence="4" id="KW-0805">Transcription regulation</keyword>
<evidence type="ECO:0000256" key="5">
    <source>
        <dbReference type="ARBA" id="ARBA00023125"/>
    </source>
</evidence>
<dbReference type="GO" id="GO:0005634">
    <property type="term" value="C:nucleus"/>
    <property type="evidence" value="ECO:0007669"/>
    <property type="project" value="UniProtKB-SubCell"/>
</dbReference>
<evidence type="ECO:0000259" key="8">
    <source>
        <dbReference type="SMART" id="SM00338"/>
    </source>
</evidence>
<dbReference type="InterPro" id="IPR004826">
    <property type="entry name" value="bZIP_Maf"/>
</dbReference>
<evidence type="ECO:0000256" key="1">
    <source>
        <dbReference type="ARBA" id="ARBA00004123"/>
    </source>
</evidence>
<reference evidence="9 10" key="1">
    <citation type="journal article" date="2024" name="BMC Genomics">
        <title>Genome assembly of redclaw crayfish (Cherax quadricarinatus) provides insights into its immune adaptation and hypoxia tolerance.</title>
        <authorList>
            <person name="Liu Z."/>
            <person name="Zheng J."/>
            <person name="Li H."/>
            <person name="Fang K."/>
            <person name="Wang S."/>
            <person name="He J."/>
            <person name="Zhou D."/>
            <person name="Weng S."/>
            <person name="Chi M."/>
            <person name="Gu Z."/>
            <person name="He J."/>
            <person name="Li F."/>
            <person name="Wang M."/>
        </authorList>
    </citation>
    <scope>NUCLEOTIDE SEQUENCE [LARGE SCALE GENOMIC DNA]</scope>
    <source>
        <strain evidence="9">ZL_2023a</strain>
    </source>
</reference>
<dbReference type="PANTHER" id="PTHR10129:SF48">
    <property type="entry name" value="MAF-S, ISOFORM B"/>
    <property type="match status" value="1"/>
</dbReference>
<accession>A0AAW0XRK7</accession>
<dbReference type="InterPro" id="IPR008917">
    <property type="entry name" value="TF_DNA-bd_sf"/>
</dbReference>
<evidence type="ECO:0000313" key="9">
    <source>
        <dbReference type="EMBL" id="KAK8745580.1"/>
    </source>
</evidence>
<keyword evidence="7" id="KW-0539">Nucleus</keyword>
<dbReference type="GO" id="GO:0000978">
    <property type="term" value="F:RNA polymerase II cis-regulatory region sequence-specific DNA binding"/>
    <property type="evidence" value="ECO:0007669"/>
    <property type="project" value="TreeGrafter"/>
</dbReference>
<dbReference type="InterPro" id="IPR024874">
    <property type="entry name" value="Transcription_factor_Maf_fam"/>
</dbReference>
<keyword evidence="6" id="KW-0804">Transcription</keyword>
<proteinExistence type="inferred from homology"/>
<dbReference type="Pfam" id="PF03131">
    <property type="entry name" value="bZIP_Maf"/>
    <property type="match status" value="1"/>
</dbReference>
<evidence type="ECO:0000256" key="7">
    <source>
        <dbReference type="ARBA" id="ARBA00023242"/>
    </source>
</evidence>
<evidence type="ECO:0000256" key="6">
    <source>
        <dbReference type="ARBA" id="ARBA00023163"/>
    </source>
</evidence>
<name>A0AAW0XRK7_CHEQU</name>
<dbReference type="SMART" id="SM00338">
    <property type="entry name" value="BRLZ"/>
    <property type="match status" value="1"/>
</dbReference>
<protein>
    <recommendedName>
        <fullName evidence="8">BZIP domain-containing protein</fullName>
    </recommendedName>
</protein>
<sequence>MERRSIKEPPLSPPPCDISDDELVSISVRDLNRQLKLRGLCREDIIKMKQRRRTLKNRGYAASCRIKRIEQKDELESERTTEQVDIDKFVSDNLNMRAEIDRLYQNYEALKKFANQKNIPLPPDLEAL</sequence>